<dbReference type="GO" id="GO:0033754">
    <property type="term" value="F:indoleamine 2,3-dioxygenase activity"/>
    <property type="evidence" value="ECO:0007669"/>
    <property type="project" value="TreeGrafter"/>
</dbReference>
<dbReference type="Gene3D" id="1.20.58.480">
    <property type="match status" value="1"/>
</dbReference>
<keyword evidence="2 9" id="KW-0349">Heme</keyword>
<evidence type="ECO:0000313" key="10">
    <source>
        <dbReference type="EMBL" id="KAK1154335.1"/>
    </source>
</evidence>
<dbReference type="Pfam" id="PF01231">
    <property type="entry name" value="IDO"/>
    <property type="match status" value="1"/>
</dbReference>
<evidence type="ECO:0000256" key="3">
    <source>
        <dbReference type="ARBA" id="ARBA00022723"/>
    </source>
</evidence>
<reference evidence="10" key="1">
    <citation type="submission" date="2022-02" db="EMBL/GenBank/DDBJ databases">
        <title>Atlantic sturgeon de novo genome assembly.</title>
        <authorList>
            <person name="Stock M."/>
            <person name="Klopp C."/>
            <person name="Guiguen Y."/>
            <person name="Cabau C."/>
            <person name="Parinello H."/>
            <person name="Santidrian Yebra-Pimentel E."/>
            <person name="Kuhl H."/>
            <person name="Dirks R.P."/>
            <person name="Guessner J."/>
            <person name="Wuertz S."/>
            <person name="Du K."/>
            <person name="Schartl M."/>
        </authorList>
    </citation>
    <scope>NUCLEOTIDE SEQUENCE</scope>
    <source>
        <strain evidence="10">STURGEONOMICS-FGT-2020</strain>
        <tissue evidence="10">Whole blood</tissue>
    </source>
</reference>
<dbReference type="GO" id="GO:0046872">
    <property type="term" value="F:metal ion binding"/>
    <property type="evidence" value="ECO:0007669"/>
    <property type="project" value="UniProtKB-KW"/>
</dbReference>
<keyword evidence="3 9" id="KW-0479">Metal-binding</keyword>
<proteinExistence type="inferred from homology"/>
<dbReference type="PANTHER" id="PTHR28657">
    <property type="entry name" value="INDOLEAMINE 2,3-DIOXYGENASE"/>
    <property type="match status" value="1"/>
</dbReference>
<dbReference type="GO" id="GO:0005737">
    <property type="term" value="C:cytoplasm"/>
    <property type="evidence" value="ECO:0007669"/>
    <property type="project" value="TreeGrafter"/>
</dbReference>
<dbReference type="GO" id="GO:0034354">
    <property type="term" value="P:'de novo' NAD+ biosynthetic process from L-tryptophan"/>
    <property type="evidence" value="ECO:0007669"/>
    <property type="project" value="TreeGrafter"/>
</dbReference>
<keyword evidence="4" id="KW-0391">Immunity</keyword>
<comment type="similarity">
    <text evidence="1">Belongs to the indoleamine 2,3-dioxygenase family.</text>
</comment>
<gene>
    <name evidence="10" type="primary">IDO2</name>
    <name evidence="10" type="ORF">AOXY_G28662</name>
</gene>
<accession>A0AAD8FR93</accession>
<dbReference type="GO" id="GO:0019441">
    <property type="term" value="P:L-tryptophan catabolic process to kynurenine"/>
    <property type="evidence" value="ECO:0007669"/>
    <property type="project" value="InterPro"/>
</dbReference>
<dbReference type="FunFam" id="1.20.58.480:FF:000003">
    <property type="entry name" value="Indoleamine 2,3-dioxygenase 1"/>
    <property type="match status" value="1"/>
</dbReference>
<name>A0AAD8FR93_ACIOX</name>
<keyword evidence="11" id="KW-1185">Reference proteome</keyword>
<evidence type="ECO:0000256" key="9">
    <source>
        <dbReference type="PIRSR" id="PIRSR600898-1"/>
    </source>
</evidence>
<evidence type="ECO:0000256" key="8">
    <source>
        <dbReference type="ARBA" id="ARBA00023079"/>
    </source>
</evidence>
<evidence type="ECO:0000256" key="5">
    <source>
        <dbReference type="ARBA" id="ARBA00022964"/>
    </source>
</evidence>
<evidence type="ECO:0000256" key="4">
    <source>
        <dbReference type="ARBA" id="ARBA00022859"/>
    </source>
</evidence>
<keyword evidence="7 9" id="KW-0408">Iron</keyword>
<dbReference type="PANTHER" id="PTHR28657:SF4">
    <property type="entry name" value="INDOLEAMINE 2,3-DIOXYGENASE 2"/>
    <property type="match status" value="1"/>
</dbReference>
<comment type="caution">
    <text evidence="10">The sequence shown here is derived from an EMBL/GenBank/DDBJ whole genome shotgun (WGS) entry which is preliminary data.</text>
</comment>
<evidence type="ECO:0000256" key="2">
    <source>
        <dbReference type="ARBA" id="ARBA00022617"/>
    </source>
</evidence>
<evidence type="ECO:0000313" key="11">
    <source>
        <dbReference type="Proteomes" id="UP001230051"/>
    </source>
</evidence>
<dbReference type="GO" id="GO:0004833">
    <property type="term" value="F:L-tryptophan 2,3-dioxygenase activity"/>
    <property type="evidence" value="ECO:0007669"/>
    <property type="project" value="TreeGrafter"/>
</dbReference>
<keyword evidence="6" id="KW-0560">Oxidoreductase</keyword>
<organism evidence="10 11">
    <name type="scientific">Acipenser oxyrinchus oxyrinchus</name>
    <dbReference type="NCBI Taxonomy" id="40147"/>
    <lineage>
        <taxon>Eukaryota</taxon>
        <taxon>Metazoa</taxon>
        <taxon>Chordata</taxon>
        <taxon>Craniata</taxon>
        <taxon>Vertebrata</taxon>
        <taxon>Euteleostomi</taxon>
        <taxon>Actinopterygii</taxon>
        <taxon>Chondrostei</taxon>
        <taxon>Acipenseriformes</taxon>
        <taxon>Acipenseridae</taxon>
        <taxon>Acipenser</taxon>
    </lineage>
</organism>
<keyword evidence="5" id="KW-0223">Dioxygenase</keyword>
<protein>
    <submittedName>
        <fullName evidence="10">Indoleamine 2,3-dioxygenase 2</fullName>
    </submittedName>
</protein>
<dbReference type="GO" id="GO:0020037">
    <property type="term" value="F:heme binding"/>
    <property type="evidence" value="ECO:0007669"/>
    <property type="project" value="InterPro"/>
</dbReference>
<evidence type="ECO:0000256" key="6">
    <source>
        <dbReference type="ARBA" id="ARBA00023002"/>
    </source>
</evidence>
<dbReference type="AlphaFoldDB" id="A0AAD8FR93"/>
<evidence type="ECO:0000256" key="1">
    <source>
        <dbReference type="ARBA" id="ARBA00007119"/>
    </source>
</evidence>
<keyword evidence="8" id="KW-0823">Tryptophan catabolism</keyword>
<evidence type="ECO:0000256" key="7">
    <source>
        <dbReference type="ARBA" id="ARBA00023004"/>
    </source>
</evidence>
<sequence length="419" mass="46497">MTSSNTNTNPNVPFTLNKYHVSEEYGFLLPLPRTDLPEYYQPWMKIARNLTDLIESHTLRNEVNKLPLLDTGYLQGHRELRLARMALSFITMGYVWQEGEHGIVKTLPRNLAIPYCALSRLLDLPPILVHADGALSNWKKKNPRGPMEIENLDLIVCLPGGDSFKGFFLVTLLVELAAVPGIKAMAAVINAVLEWDDRSLKRALEDLASSIQSMTEALKQMHAHVDPATFYGMIRIFLSGWRDNSSMPEGLVYEGVQEDPWHYSGGSAAQSSVLHCFDELLGVRHGKDSAAFLSRMRDYMPSSHKQLVLDISTGPSLRHYVLDAGKPELTGAFNGCVAQLVALRNYHIVVVSRFITVPTARARERRSRAEPSAEILTRAPSSLEERGTGGSGVMSFLKSVRDTTKAAAIPWDGNKTPTA</sequence>
<feature type="binding site" description="proximal binding residue" evidence="9">
    <location>
        <position position="347"/>
    </location>
    <ligand>
        <name>heme b</name>
        <dbReference type="ChEBI" id="CHEBI:60344"/>
    </ligand>
    <ligandPart>
        <name>Fe</name>
        <dbReference type="ChEBI" id="CHEBI:18248"/>
    </ligandPart>
</feature>
<dbReference type="InterPro" id="IPR000898">
    <property type="entry name" value="Indolamine_dOase"/>
</dbReference>
<dbReference type="SUPFAM" id="SSF140959">
    <property type="entry name" value="Indolic compounds 2,3-dioxygenase-like"/>
    <property type="match status" value="1"/>
</dbReference>
<dbReference type="Proteomes" id="UP001230051">
    <property type="component" value="Unassembled WGS sequence"/>
</dbReference>
<dbReference type="InterPro" id="IPR037217">
    <property type="entry name" value="Trp/Indoleamine_2_3_dOase-like"/>
</dbReference>
<dbReference type="GO" id="GO:0002376">
    <property type="term" value="P:immune system process"/>
    <property type="evidence" value="ECO:0007669"/>
    <property type="project" value="UniProtKB-KW"/>
</dbReference>
<dbReference type="EMBL" id="JAGXEW010000036">
    <property type="protein sequence ID" value="KAK1154335.1"/>
    <property type="molecule type" value="Genomic_DNA"/>
</dbReference>